<dbReference type="RefSeq" id="WP_181339218.1">
    <property type="nucleotide sequence ID" value="NZ_JAAKDE010000008.1"/>
</dbReference>
<sequence>MFSSKLGTVVRMIRALPTYQEMTVEIDGVEAKAIAYPPLTGAVRVGDRVWLNTTAVDLNLGTGGFHFVQGIEGRLERVYTPPGHIMKLRYTPWQVAVAAVEEEGSVMHERIKGFTSLAGTPVVVGTLHSMIAPAVLAFHAVLPGRRVVYLMTDGAALPLSFSNLVRQLKDQGLLAQTITSGHAFGGDLEAVNVYSGLVAAKAVAAADLIIVAMGPGIVGTGTKYGFSGIEQAYILEAVAKLGGYPIAIPRISFADQRPRHWGLSHHTQTVLGELTATPVALGLPRWDEEKRRILTRQFRESGVSKHRLYEVEIPAVESLLSARHLEVKTMGRSVREDPAFFEAAAGAGVLAAHHLHGGVARLPAWLGTE</sequence>
<name>A0A8J6HZN3_9FIRM</name>
<proteinExistence type="predicted"/>
<keyword evidence="2" id="KW-1185">Reference proteome</keyword>
<gene>
    <name evidence="1" type="ORF">G5B42_04280</name>
</gene>
<reference evidence="1" key="1">
    <citation type="submission" date="2020-06" db="EMBL/GenBank/DDBJ databases">
        <title>Novel chitinolytic bacterium.</title>
        <authorList>
            <person name="Ungkulpasvich U."/>
            <person name="Kosugi A."/>
            <person name="Uke A."/>
        </authorList>
    </citation>
    <scope>NUCLEOTIDE SEQUENCE</scope>
    <source>
        <strain evidence="1">UUS1-1</strain>
    </source>
</reference>
<dbReference type="Proteomes" id="UP000657177">
    <property type="component" value="Unassembled WGS sequence"/>
</dbReference>
<evidence type="ECO:0000313" key="2">
    <source>
        <dbReference type="Proteomes" id="UP000657177"/>
    </source>
</evidence>
<dbReference type="EMBL" id="JAAKDE010000008">
    <property type="protein sequence ID" value="MBA2132761.1"/>
    <property type="molecule type" value="Genomic_DNA"/>
</dbReference>
<organism evidence="1 2">
    <name type="scientific">Capillibacterium thermochitinicola</name>
    <dbReference type="NCBI Taxonomy" id="2699427"/>
    <lineage>
        <taxon>Bacteria</taxon>
        <taxon>Bacillati</taxon>
        <taxon>Bacillota</taxon>
        <taxon>Capillibacterium</taxon>
    </lineage>
</organism>
<comment type="caution">
    <text evidence="1">The sequence shown here is derived from an EMBL/GenBank/DDBJ whole genome shotgun (WGS) entry which is preliminary data.</text>
</comment>
<dbReference type="AlphaFoldDB" id="A0A8J6HZN3"/>
<accession>A0A8J6HZN3</accession>
<dbReference type="Pfam" id="PF12982">
    <property type="entry name" value="DUF3866"/>
    <property type="match status" value="1"/>
</dbReference>
<dbReference type="InterPro" id="IPR024479">
    <property type="entry name" value="DUF3866"/>
</dbReference>
<evidence type="ECO:0000313" key="1">
    <source>
        <dbReference type="EMBL" id="MBA2132761.1"/>
    </source>
</evidence>
<protein>
    <submittedName>
        <fullName evidence="1">DUF3866 family protein</fullName>
    </submittedName>
</protein>